<organism evidence="3 4">
    <name type="scientific">Paraconexibacter algicola</name>
    <dbReference type="NCBI Taxonomy" id="2133960"/>
    <lineage>
        <taxon>Bacteria</taxon>
        <taxon>Bacillati</taxon>
        <taxon>Actinomycetota</taxon>
        <taxon>Thermoleophilia</taxon>
        <taxon>Solirubrobacterales</taxon>
        <taxon>Paraconexibacteraceae</taxon>
        <taxon>Paraconexibacter</taxon>
    </lineage>
</organism>
<dbReference type="OrthoDB" id="5242663at2"/>
<keyword evidence="4" id="KW-1185">Reference proteome</keyword>
<keyword evidence="1" id="KW-0472">Membrane</keyword>
<accession>A0A2T4UG29</accession>
<keyword evidence="1" id="KW-0812">Transmembrane</keyword>
<dbReference type="InterPro" id="IPR003399">
    <property type="entry name" value="Mce/MlaD"/>
</dbReference>
<dbReference type="PANTHER" id="PTHR33371">
    <property type="entry name" value="INTERMEMBRANE PHOSPHOLIPID TRANSPORT SYSTEM BINDING PROTEIN MLAD-RELATED"/>
    <property type="match status" value="1"/>
</dbReference>
<dbReference type="Proteomes" id="UP000240739">
    <property type="component" value="Unassembled WGS sequence"/>
</dbReference>
<dbReference type="RefSeq" id="WP_107566603.1">
    <property type="nucleotide sequence ID" value="NZ_PYYB01000001.1"/>
</dbReference>
<dbReference type="AlphaFoldDB" id="A0A2T4UG29"/>
<sequence length="456" mass="47816">MGGPIRNYRLHLLTVVVAIGGAIAVLLGFLVLGGSLGQGDTTRVRALVPTSSALGKGAKVAMAGAQVGRVAKVSRHGNGTLVEMDITDDRVVPVPTDSRVTLRQRTPVGENYIEITPGKAESALGEDDILPIGRADEYVDVDQLLSVLDGKERDAARSLIQGAGRAVDGQGENLNTTLGEASRIVVDGGTLFGVLSEDRAQVARLVDRLGRVSAAVGERGEAVRATANRGLVALDAVAARDDELAATLRELPGTLNQVRETTTLLRSTATTATPVVRELASTVGDLRTPVANLRPAMQQARNVVRELGAAASPLRTTLRRVDALSAPLVKALPQLHRTICQVAPMVRYTAPYTDDAIATVIGLGSASNSYDAVGHLIRLTPILGENSLAGLPDDVTQAAYTLLRTGLLGKASPLTWNPIPEPGQIGKDSAVNRKAISGPKALKDSGYEYPRILADC</sequence>
<comment type="caution">
    <text evidence="3">The sequence shown here is derived from an EMBL/GenBank/DDBJ whole genome shotgun (WGS) entry which is preliminary data.</text>
</comment>
<name>A0A2T4UG29_9ACTN</name>
<reference evidence="3 4" key="1">
    <citation type="submission" date="2018-03" db="EMBL/GenBank/DDBJ databases">
        <title>Aquarubrobacter algicola gen. nov., sp. nov., a novel actinobacterium isolated from shallow eutrophic lake during the end of cyanobacterial harmful algal blooms.</title>
        <authorList>
            <person name="Chun S.J."/>
        </authorList>
    </citation>
    <scope>NUCLEOTIDE SEQUENCE [LARGE SCALE GENOMIC DNA]</scope>
    <source>
        <strain evidence="3 4">Seoho-28</strain>
    </source>
</reference>
<dbReference type="Pfam" id="PF02470">
    <property type="entry name" value="MlaD"/>
    <property type="match status" value="1"/>
</dbReference>
<keyword evidence="1" id="KW-1133">Transmembrane helix</keyword>
<dbReference type="InterPro" id="IPR052336">
    <property type="entry name" value="MlaD_Phospholipid_Transporter"/>
</dbReference>
<evidence type="ECO:0000313" key="3">
    <source>
        <dbReference type="EMBL" id="PTL58165.1"/>
    </source>
</evidence>
<feature type="transmembrane region" description="Helical" evidence="1">
    <location>
        <begin position="12"/>
        <end position="36"/>
    </location>
</feature>
<dbReference type="EMBL" id="PYYB01000001">
    <property type="protein sequence ID" value="PTL58165.1"/>
    <property type="molecule type" value="Genomic_DNA"/>
</dbReference>
<protein>
    <recommendedName>
        <fullName evidence="2">Mce/MlaD domain-containing protein</fullName>
    </recommendedName>
</protein>
<evidence type="ECO:0000256" key="1">
    <source>
        <dbReference type="SAM" id="Phobius"/>
    </source>
</evidence>
<dbReference type="PANTHER" id="PTHR33371:SF4">
    <property type="entry name" value="INTERMEMBRANE PHOSPHOLIPID TRANSPORT SYSTEM BINDING PROTEIN MLAD"/>
    <property type="match status" value="1"/>
</dbReference>
<gene>
    <name evidence="3" type="ORF">C7Y72_00115</name>
</gene>
<evidence type="ECO:0000259" key="2">
    <source>
        <dbReference type="Pfam" id="PF02470"/>
    </source>
</evidence>
<feature type="domain" description="Mce/MlaD" evidence="2">
    <location>
        <begin position="41"/>
        <end position="118"/>
    </location>
</feature>
<evidence type="ECO:0000313" key="4">
    <source>
        <dbReference type="Proteomes" id="UP000240739"/>
    </source>
</evidence>
<proteinExistence type="predicted"/>